<dbReference type="AlphaFoldDB" id="D2R135"/>
<protein>
    <recommendedName>
        <fullName evidence="3">Histidine-specific methyltransferase SAM-dependent domain-containing protein</fullName>
    </recommendedName>
</protein>
<reference evidence="1 2" key="1">
    <citation type="journal article" date="2009" name="Stand. Genomic Sci.">
        <title>Complete genome sequence of Pirellula staleyi type strain (ATCC 27377).</title>
        <authorList>
            <person name="Clum A."/>
            <person name="Tindall B.J."/>
            <person name="Sikorski J."/>
            <person name="Ivanova N."/>
            <person name="Mavrommatis K."/>
            <person name="Lucas S."/>
            <person name="Glavina del Rio T."/>
            <person name="Nolan M."/>
            <person name="Chen F."/>
            <person name="Tice H."/>
            <person name="Pitluck S."/>
            <person name="Cheng J.F."/>
            <person name="Chertkov O."/>
            <person name="Brettin T."/>
            <person name="Han C."/>
            <person name="Detter J.C."/>
            <person name="Kuske C."/>
            <person name="Bruce D."/>
            <person name="Goodwin L."/>
            <person name="Ovchinikova G."/>
            <person name="Pati A."/>
            <person name="Mikhailova N."/>
            <person name="Chen A."/>
            <person name="Palaniappan K."/>
            <person name="Land M."/>
            <person name="Hauser L."/>
            <person name="Chang Y.J."/>
            <person name="Jeffries C.D."/>
            <person name="Chain P."/>
            <person name="Rohde M."/>
            <person name="Goker M."/>
            <person name="Bristow J."/>
            <person name="Eisen J.A."/>
            <person name="Markowitz V."/>
            <person name="Hugenholtz P."/>
            <person name="Kyrpides N.C."/>
            <person name="Klenk H.P."/>
            <person name="Lapidus A."/>
        </authorList>
    </citation>
    <scope>NUCLEOTIDE SEQUENCE [LARGE SCALE GENOMIC DNA]</scope>
    <source>
        <strain evidence="2">ATCC 27377 / DSM 6068 / ICPB 4128</strain>
    </source>
</reference>
<dbReference type="EMBL" id="CP001848">
    <property type="protein sequence ID" value="ADB18520.1"/>
    <property type="molecule type" value="Genomic_DNA"/>
</dbReference>
<dbReference type="KEGG" id="psl:Psta_3865"/>
<keyword evidence="2" id="KW-1185">Reference proteome</keyword>
<accession>D2R135</accession>
<evidence type="ECO:0008006" key="3">
    <source>
        <dbReference type="Google" id="ProtNLM"/>
    </source>
</evidence>
<dbReference type="eggNOG" id="ENOG502ZM7M">
    <property type="taxonomic scope" value="Bacteria"/>
</dbReference>
<evidence type="ECO:0000313" key="1">
    <source>
        <dbReference type="EMBL" id="ADB18520.1"/>
    </source>
</evidence>
<evidence type="ECO:0000313" key="2">
    <source>
        <dbReference type="Proteomes" id="UP000001887"/>
    </source>
</evidence>
<dbReference type="Proteomes" id="UP000001887">
    <property type="component" value="Chromosome"/>
</dbReference>
<name>D2R135_PIRSD</name>
<organism evidence="1 2">
    <name type="scientific">Pirellula staleyi (strain ATCC 27377 / DSM 6068 / ICPB 4128)</name>
    <name type="common">Pirella staleyi</name>
    <dbReference type="NCBI Taxonomy" id="530564"/>
    <lineage>
        <taxon>Bacteria</taxon>
        <taxon>Pseudomonadati</taxon>
        <taxon>Planctomycetota</taxon>
        <taxon>Planctomycetia</taxon>
        <taxon>Pirellulales</taxon>
        <taxon>Pirellulaceae</taxon>
        <taxon>Pirellula</taxon>
    </lineage>
</organism>
<proteinExistence type="predicted"/>
<dbReference type="OrthoDB" id="283021at2"/>
<sequence length="184" mass="20519">MSPSGLIRSTWLLYFSKPAGDRQLLKAIKGRTIRSIVEIGVGDASRIGKVLEVLGWNNQPEPIRYTGIDLFEARPASQPRMPLKSAFQHFKETGAKFQLVPGDPYSALARTANSLAGTDLLLIGSDQLGESLDRAMSYLPRMIHGETLIFQEEYERTSSKHAYRKIAVDEIQKRANAMKSRRAA</sequence>
<gene>
    <name evidence="1" type="ordered locus">Psta_3865</name>
</gene>
<dbReference type="HOGENOM" id="CLU_1466936_0_0_0"/>